<keyword evidence="6" id="KW-1185">Reference proteome</keyword>
<dbReference type="GeneID" id="98568520"/>
<dbReference type="EMBL" id="NGJU01000012">
    <property type="protein sequence ID" value="RST95007.1"/>
    <property type="molecule type" value="Genomic_DNA"/>
</dbReference>
<name>A0A429ZMS9_9ENTE</name>
<reference evidence="5 6" key="1">
    <citation type="submission" date="2017-05" db="EMBL/GenBank/DDBJ databases">
        <title>Vagococcus spp. assemblies.</title>
        <authorList>
            <person name="Gulvik C.A."/>
        </authorList>
    </citation>
    <scope>NUCLEOTIDE SEQUENCE [LARGE SCALE GENOMIC DNA]</scope>
    <source>
        <strain evidence="5 6">NCFB 2777</strain>
    </source>
</reference>
<dbReference type="PROSITE" id="PS00211">
    <property type="entry name" value="ABC_TRANSPORTER_1"/>
    <property type="match status" value="1"/>
</dbReference>
<dbReference type="Pfam" id="PF00005">
    <property type="entry name" value="ABC_tran"/>
    <property type="match status" value="1"/>
</dbReference>
<evidence type="ECO:0000256" key="3">
    <source>
        <dbReference type="ARBA" id="ARBA00022840"/>
    </source>
</evidence>
<feature type="domain" description="ABC transporter" evidence="4">
    <location>
        <begin position="2"/>
        <end position="231"/>
    </location>
</feature>
<gene>
    <name evidence="5" type="ORF">CBF35_09060</name>
</gene>
<comment type="caution">
    <text evidence="5">The sequence shown here is derived from an EMBL/GenBank/DDBJ whole genome shotgun (WGS) entry which is preliminary data.</text>
</comment>
<evidence type="ECO:0000313" key="5">
    <source>
        <dbReference type="EMBL" id="RST95007.1"/>
    </source>
</evidence>
<dbReference type="InterPro" id="IPR003439">
    <property type="entry name" value="ABC_transporter-like_ATP-bd"/>
</dbReference>
<dbReference type="GO" id="GO:0016887">
    <property type="term" value="F:ATP hydrolysis activity"/>
    <property type="evidence" value="ECO:0007669"/>
    <property type="project" value="InterPro"/>
</dbReference>
<dbReference type="AlphaFoldDB" id="A0A429ZMS9"/>
<evidence type="ECO:0000256" key="1">
    <source>
        <dbReference type="ARBA" id="ARBA00022448"/>
    </source>
</evidence>
<keyword evidence="1" id="KW-0813">Transport</keyword>
<evidence type="ECO:0000256" key="2">
    <source>
        <dbReference type="ARBA" id="ARBA00022741"/>
    </source>
</evidence>
<dbReference type="InterPro" id="IPR051782">
    <property type="entry name" value="ABC_Transporter_VariousFunc"/>
</dbReference>
<dbReference type="InterPro" id="IPR003593">
    <property type="entry name" value="AAA+_ATPase"/>
</dbReference>
<dbReference type="PROSITE" id="PS50893">
    <property type="entry name" value="ABC_TRANSPORTER_2"/>
    <property type="match status" value="1"/>
</dbReference>
<sequence>MLSIKHITVAFEGKKVLDDLSLTFKLGEIVGLVAPNGTGKSTLINVIMNFLQPQTGSVTFKKIYNYQSKSNEVAMHQQISTFPEQGDLYDELSGYEHLVMFAQMWGNSKHTVDNIITKLQMSSYVKQKTKTYSLGMKQRLCFAMQLATDTQVMLMDEVMNGLDPNNMALISEVLVDLKKQNKLIIIASHLLDNLETYADRILFMDRGKIIYQRNKQHLLYEDQFLRASVDNYQRQRILANLPKEQTSPFTLKNPQKLLLNISDYSNSEVSGLLNIFLQENIQDFQLGKLTLNELYFHYYLAT</sequence>
<dbReference type="InterPro" id="IPR017871">
    <property type="entry name" value="ABC_transporter-like_CS"/>
</dbReference>
<dbReference type="Proteomes" id="UP000287239">
    <property type="component" value="Unassembled WGS sequence"/>
</dbReference>
<protein>
    <recommendedName>
        <fullName evidence="4">ABC transporter domain-containing protein</fullName>
    </recommendedName>
</protein>
<organism evidence="5 6">
    <name type="scientific">Vagococcus salmoninarum</name>
    <dbReference type="NCBI Taxonomy" id="2739"/>
    <lineage>
        <taxon>Bacteria</taxon>
        <taxon>Bacillati</taxon>
        <taxon>Bacillota</taxon>
        <taxon>Bacilli</taxon>
        <taxon>Lactobacillales</taxon>
        <taxon>Enterococcaceae</taxon>
        <taxon>Vagococcus</taxon>
    </lineage>
</organism>
<dbReference type="SUPFAM" id="SSF52540">
    <property type="entry name" value="P-loop containing nucleoside triphosphate hydrolases"/>
    <property type="match status" value="1"/>
</dbReference>
<evidence type="ECO:0000313" key="6">
    <source>
        <dbReference type="Proteomes" id="UP000287239"/>
    </source>
</evidence>
<dbReference type="RefSeq" id="WP_126780303.1">
    <property type="nucleotide sequence ID" value="NZ_NGJU01000012.1"/>
</dbReference>
<dbReference type="OrthoDB" id="2365508at2"/>
<evidence type="ECO:0000259" key="4">
    <source>
        <dbReference type="PROSITE" id="PS50893"/>
    </source>
</evidence>
<dbReference type="SMART" id="SM00382">
    <property type="entry name" value="AAA"/>
    <property type="match status" value="1"/>
</dbReference>
<dbReference type="PANTHER" id="PTHR42939:SF1">
    <property type="entry name" value="ABC TRANSPORTER ATP-BINDING PROTEIN ALBC-RELATED"/>
    <property type="match status" value="1"/>
</dbReference>
<dbReference type="Gene3D" id="3.40.50.300">
    <property type="entry name" value="P-loop containing nucleotide triphosphate hydrolases"/>
    <property type="match status" value="1"/>
</dbReference>
<proteinExistence type="predicted"/>
<dbReference type="PANTHER" id="PTHR42939">
    <property type="entry name" value="ABC TRANSPORTER ATP-BINDING PROTEIN ALBC-RELATED"/>
    <property type="match status" value="1"/>
</dbReference>
<keyword evidence="3" id="KW-0067">ATP-binding</keyword>
<dbReference type="GO" id="GO:0005524">
    <property type="term" value="F:ATP binding"/>
    <property type="evidence" value="ECO:0007669"/>
    <property type="project" value="UniProtKB-KW"/>
</dbReference>
<dbReference type="InterPro" id="IPR027417">
    <property type="entry name" value="P-loop_NTPase"/>
</dbReference>
<accession>A0A429ZMS9</accession>
<keyword evidence="2" id="KW-0547">Nucleotide-binding</keyword>
<dbReference type="CDD" id="cd03230">
    <property type="entry name" value="ABC_DR_subfamily_A"/>
    <property type="match status" value="1"/>
</dbReference>